<name>A0A2U8FFN4_9HELI</name>
<dbReference type="PANTHER" id="PTHR30399">
    <property type="entry name" value="UNCHARACTERIZED PROTEIN YGJP"/>
    <property type="match status" value="1"/>
</dbReference>
<evidence type="ECO:0000259" key="1">
    <source>
        <dbReference type="Pfam" id="PF01863"/>
    </source>
</evidence>
<dbReference type="Proteomes" id="UP000244890">
    <property type="component" value="Chromosome"/>
</dbReference>
<sequence length="225" mass="27124">MVPPNCYLKIIKNRNYRYLRLQFKDFSTLLLTAPKHISEKECLNFLQDNKEWIATQINSQSQITYTLLEEKIFLFGEWIDFKDTSIQKLWQEFISTTTPSLTIKTKLQEFYQKELHSYIQLSLQHWCSLMNLYPSQITYGKSIKQLGCCYSKSHKIRFSLKLSLIPKALIDSVVIHELAHIKYPNHQKEFWELVLTYDKNPKNIHLWFRENHSFNLYLYKRIFKN</sequence>
<dbReference type="KEGG" id="had:CDV25_03280"/>
<dbReference type="OrthoDB" id="5321643at2"/>
<evidence type="ECO:0000313" key="2">
    <source>
        <dbReference type="EMBL" id="AWI35062.1"/>
    </source>
</evidence>
<gene>
    <name evidence="2" type="ORF">CDV25_03280</name>
</gene>
<feature type="domain" description="YgjP-like metallopeptidase" evidence="1">
    <location>
        <begin position="17"/>
        <end position="210"/>
    </location>
</feature>
<protein>
    <recommendedName>
        <fullName evidence="1">YgjP-like metallopeptidase domain-containing protein</fullName>
    </recommendedName>
</protein>
<dbReference type="AlphaFoldDB" id="A0A2U8FFN4"/>
<accession>A0A2U8FFN4</accession>
<dbReference type="CDD" id="cd07344">
    <property type="entry name" value="M48_yhfN_like"/>
    <property type="match status" value="1"/>
</dbReference>
<dbReference type="InterPro" id="IPR002725">
    <property type="entry name" value="YgjP-like_metallopeptidase"/>
</dbReference>
<dbReference type="Gene3D" id="3.30.2010.10">
    <property type="entry name" value="Metalloproteases ('zincins'), catalytic domain"/>
    <property type="match status" value="1"/>
</dbReference>
<dbReference type="PANTHER" id="PTHR30399:SF1">
    <property type="entry name" value="UTP PYROPHOSPHATASE"/>
    <property type="match status" value="1"/>
</dbReference>
<organism evidence="2">
    <name type="scientific">Helicobacter apodemus</name>
    <dbReference type="NCBI Taxonomy" id="135569"/>
    <lineage>
        <taxon>Bacteria</taxon>
        <taxon>Pseudomonadati</taxon>
        <taxon>Campylobacterota</taxon>
        <taxon>Epsilonproteobacteria</taxon>
        <taxon>Campylobacterales</taxon>
        <taxon>Helicobacteraceae</taxon>
        <taxon>Helicobacter</taxon>
    </lineage>
</organism>
<dbReference type="Pfam" id="PF01863">
    <property type="entry name" value="YgjP-like"/>
    <property type="match status" value="1"/>
</dbReference>
<dbReference type="EMBL" id="CP021886">
    <property type="protein sequence ID" value="AWI35062.1"/>
    <property type="molecule type" value="Genomic_DNA"/>
</dbReference>
<dbReference type="InterPro" id="IPR053136">
    <property type="entry name" value="UTP_pyrophosphatase-like"/>
</dbReference>
<proteinExistence type="predicted"/>
<reference evidence="2" key="1">
    <citation type="submission" date="2017-06" db="EMBL/GenBank/DDBJ databases">
        <title>Complete genome of Helicobacter apodemus.</title>
        <authorList>
            <person name="Cho S."/>
        </authorList>
    </citation>
    <scope>NUCLEOTIDE SEQUENCE [LARGE SCALE GENOMIC DNA]</scope>
    <source>
        <strain evidence="2">SCJK1</strain>
    </source>
</reference>